<organism evidence="1">
    <name type="scientific">marine sediment metagenome</name>
    <dbReference type="NCBI Taxonomy" id="412755"/>
    <lineage>
        <taxon>unclassified sequences</taxon>
        <taxon>metagenomes</taxon>
        <taxon>ecological metagenomes</taxon>
    </lineage>
</organism>
<dbReference type="AlphaFoldDB" id="A0A0F9K1J1"/>
<evidence type="ECO:0000313" key="1">
    <source>
        <dbReference type="EMBL" id="KKM75833.1"/>
    </source>
</evidence>
<reference evidence="1" key="1">
    <citation type="journal article" date="2015" name="Nature">
        <title>Complex archaea that bridge the gap between prokaryotes and eukaryotes.</title>
        <authorList>
            <person name="Spang A."/>
            <person name="Saw J.H."/>
            <person name="Jorgensen S.L."/>
            <person name="Zaremba-Niedzwiedzka K."/>
            <person name="Martijn J."/>
            <person name="Lind A.E."/>
            <person name="van Eijk R."/>
            <person name="Schleper C."/>
            <person name="Guy L."/>
            <person name="Ettema T.J."/>
        </authorList>
    </citation>
    <scope>NUCLEOTIDE SEQUENCE</scope>
</reference>
<proteinExistence type="predicted"/>
<sequence length="183" mass="19774">MNLKTKLADVMGMGGFMHIGTQLNVKHFVPDENGEHLRPLKDGGTGWFREVKRDRRKEINRVVTDAFVAFVVDQLQTETSAFGDFKYHEMGLGTQAENANETALQTTTGIARATGSQTEGASANIYKSVGTITADATETIAEHGLFNASSGVTMMDRTKFTGIGVVSGNQIEFTFQITFSAGG</sequence>
<name>A0A0F9K1J1_9ZZZZ</name>
<comment type="caution">
    <text evidence="1">The sequence shown here is derived from an EMBL/GenBank/DDBJ whole genome shotgun (WGS) entry which is preliminary data.</text>
</comment>
<accession>A0A0F9K1J1</accession>
<protein>
    <submittedName>
        <fullName evidence="1">Uncharacterized protein</fullName>
    </submittedName>
</protein>
<gene>
    <name evidence="1" type="ORF">LCGC14_1386250</name>
</gene>
<dbReference type="EMBL" id="LAZR01008906">
    <property type="protein sequence ID" value="KKM75833.1"/>
    <property type="molecule type" value="Genomic_DNA"/>
</dbReference>